<dbReference type="InterPro" id="IPR051043">
    <property type="entry name" value="Sulfatase_Mod_Factor_Kinase"/>
</dbReference>
<dbReference type="PANTHER" id="PTHR23150">
    <property type="entry name" value="SULFATASE MODIFYING FACTOR 1, 2"/>
    <property type="match status" value="1"/>
</dbReference>
<dbReference type="GO" id="GO:0052699">
    <property type="term" value="P:ergothioneine biosynthetic process"/>
    <property type="evidence" value="ECO:0007669"/>
    <property type="project" value="InterPro"/>
</dbReference>
<feature type="domain" description="Sulfatase-modifying factor enzyme-like" evidence="4">
    <location>
        <begin position="202"/>
        <end position="336"/>
    </location>
</feature>
<organism evidence="6 7">
    <name type="scientific">Stenotrophomonas beteli</name>
    <dbReference type="NCBI Taxonomy" id="3384461"/>
    <lineage>
        <taxon>Bacteria</taxon>
        <taxon>Pseudomonadati</taxon>
        <taxon>Pseudomonadota</taxon>
        <taxon>Gammaproteobacteria</taxon>
        <taxon>Lysobacterales</taxon>
        <taxon>Lysobacteraceae</taxon>
        <taxon>Stenotrophomonas</taxon>
        <taxon>Stenotrophomonas maltophilia group</taxon>
    </lineage>
</organism>
<comment type="pathway">
    <text evidence="3">Amino-acid biosynthesis; ergothioneine biosynthesis.</text>
</comment>
<evidence type="ECO:0000256" key="1">
    <source>
        <dbReference type="ARBA" id="ARBA00023002"/>
    </source>
</evidence>
<sequence length="423" mass="47692">MDSVPAAVAAPQHDLAHQFARVRARSMHLAGPLSAEDAMLQSMADASPSKWHLAHTTWFFERFVLAGFPAAPAHDPAWDYLFNSYYKSIGPAHARPQRGLLSRPSLQQVRDYRQQVDAQVQSRLSAGDLDPHALHNLQLGLQHEQQHQELLLTDIKHAFWCNPLQPAYREDLPTTPGAASAQGWIESPERIVTVGAAAWPQHAAFAYDNESPPHRVLLPAHALAERPVSNAEYRAFIDAGGYREPRWWLSEGWALREAEDWQHPLYWDDTLQREYTLGGWRELDPHAPVCHLSYFEADACARWAGARLPSEFEWEAAAASQPVRGHFADDDHLHPQAGQGSGLRQLFGDVWEWTHSAYGAYPGYRPFAGNLGEYNGKFMCGQWVLRGGSCVTPRGHVRASYRNFFMPPARWQFSGLRLARDLT</sequence>
<keyword evidence="7" id="KW-1185">Reference proteome</keyword>
<keyword evidence="2" id="KW-0408">Iron</keyword>
<evidence type="ECO:0000256" key="2">
    <source>
        <dbReference type="ARBA" id="ARBA00023004"/>
    </source>
</evidence>
<evidence type="ECO:0000256" key="3">
    <source>
        <dbReference type="ARBA" id="ARBA00037882"/>
    </source>
</evidence>
<evidence type="ECO:0008006" key="8">
    <source>
        <dbReference type="Google" id="ProtNLM"/>
    </source>
</evidence>
<evidence type="ECO:0000259" key="5">
    <source>
        <dbReference type="Pfam" id="PF12867"/>
    </source>
</evidence>
<name>A0A0R0B0B9_9GAMM</name>
<dbReference type="Pfam" id="PF12867">
    <property type="entry name" value="DinB_2"/>
    <property type="match status" value="1"/>
</dbReference>
<feature type="domain" description="DinB-like" evidence="5">
    <location>
        <begin position="18"/>
        <end position="149"/>
    </location>
</feature>
<dbReference type="SUPFAM" id="SSF56436">
    <property type="entry name" value="C-type lectin-like"/>
    <property type="match status" value="1"/>
</dbReference>
<comment type="caution">
    <text evidence="6">The sequence shown here is derived from an EMBL/GenBank/DDBJ whole genome shotgun (WGS) entry which is preliminary data.</text>
</comment>
<dbReference type="InterPro" id="IPR042095">
    <property type="entry name" value="SUMF_sf"/>
</dbReference>
<dbReference type="Gene3D" id="3.90.1580.10">
    <property type="entry name" value="paralog of FGE (formylglycine-generating enzyme)"/>
    <property type="match status" value="1"/>
</dbReference>
<reference evidence="6 7" key="1">
    <citation type="journal article" date="2016" name="Front. Microbiol.">
        <title>Genome Sequence of Type Strains of Genus Stenotrophomonas.</title>
        <authorList>
            <person name="Patil P.P."/>
            <person name="Midha S."/>
            <person name="Kumar S."/>
            <person name="Patil P.B."/>
        </authorList>
    </citation>
    <scope>NUCLEOTIDE SEQUENCE [LARGE SCALE GENOMIC DNA]</scope>
    <source>
        <strain evidence="6 7">LMG 978</strain>
    </source>
</reference>
<dbReference type="InterPro" id="IPR034660">
    <property type="entry name" value="DinB/YfiT-like"/>
</dbReference>
<dbReference type="EMBL" id="LLXV01000086">
    <property type="protein sequence ID" value="KRG47201.1"/>
    <property type="molecule type" value="Genomic_DNA"/>
</dbReference>
<dbReference type="InterPro" id="IPR016187">
    <property type="entry name" value="CTDL_fold"/>
</dbReference>
<feature type="domain" description="Sulfatase-modifying factor enzyme-like" evidence="4">
    <location>
        <begin position="340"/>
        <end position="420"/>
    </location>
</feature>
<dbReference type="NCBIfam" id="TIGR03440">
    <property type="entry name" value="egtB_TIGR03440"/>
    <property type="match status" value="1"/>
</dbReference>
<dbReference type="InterPro" id="IPR024775">
    <property type="entry name" value="DinB-like"/>
</dbReference>
<protein>
    <recommendedName>
        <fullName evidence="8">Ergothioneine biosynthesis protein EgtB</fullName>
    </recommendedName>
</protein>
<evidence type="ECO:0000313" key="6">
    <source>
        <dbReference type="EMBL" id="KRG47201.1"/>
    </source>
</evidence>
<evidence type="ECO:0000313" key="7">
    <source>
        <dbReference type="Proteomes" id="UP000051757"/>
    </source>
</evidence>
<dbReference type="Pfam" id="PF03781">
    <property type="entry name" value="FGE-sulfatase"/>
    <property type="match status" value="2"/>
</dbReference>
<dbReference type="AlphaFoldDB" id="A0A0R0B0B9"/>
<keyword evidence="1" id="KW-0560">Oxidoreductase</keyword>
<dbReference type="OrthoDB" id="9768004at2"/>
<dbReference type="InterPro" id="IPR017806">
    <property type="entry name" value="EgtB"/>
</dbReference>
<evidence type="ECO:0000259" key="4">
    <source>
        <dbReference type="Pfam" id="PF03781"/>
    </source>
</evidence>
<gene>
    <name evidence="6" type="ORF">ARC23_19525</name>
</gene>
<dbReference type="PANTHER" id="PTHR23150:SF36">
    <property type="entry name" value="HERCYNINE OXYGENASE"/>
    <property type="match status" value="1"/>
</dbReference>
<dbReference type="Proteomes" id="UP000051757">
    <property type="component" value="Unassembled WGS sequence"/>
</dbReference>
<dbReference type="InterPro" id="IPR005532">
    <property type="entry name" value="SUMF_dom"/>
</dbReference>
<proteinExistence type="predicted"/>
<dbReference type="SUPFAM" id="SSF109854">
    <property type="entry name" value="DinB/YfiT-like putative metalloenzymes"/>
    <property type="match status" value="1"/>
</dbReference>
<accession>A0A0R0B0B9</accession>